<comment type="subcellular location">
    <subcellularLocation>
        <location evidence="7">Cell inner membrane</location>
        <topology evidence="7">Peripheral membrane protein</topology>
    </subcellularLocation>
</comment>
<evidence type="ECO:0000313" key="10">
    <source>
        <dbReference type="EMBL" id="SDO34368.1"/>
    </source>
</evidence>
<dbReference type="EMBL" id="FNIT01000005">
    <property type="protein sequence ID" value="SDO34368.1"/>
    <property type="molecule type" value="Genomic_DNA"/>
</dbReference>
<dbReference type="InterPro" id="IPR046342">
    <property type="entry name" value="CBS_dom_sf"/>
</dbReference>
<keyword evidence="11" id="KW-1185">Reference proteome</keyword>
<dbReference type="InterPro" id="IPR003593">
    <property type="entry name" value="AAA+_ATPase"/>
</dbReference>
<dbReference type="RefSeq" id="WP_090674012.1">
    <property type="nucleotide sequence ID" value="NZ_FNIT01000005.1"/>
</dbReference>
<dbReference type="PANTHER" id="PTHR43869:SF1">
    <property type="entry name" value="GLYCINE BETAINE_PROLINE BETAINE TRANSPORT SYSTEM ATP-BINDING PROTEIN PROV"/>
    <property type="match status" value="1"/>
</dbReference>
<dbReference type="Proteomes" id="UP000198793">
    <property type="component" value="Unassembled WGS sequence"/>
</dbReference>
<evidence type="ECO:0000256" key="4">
    <source>
        <dbReference type="ARBA" id="ARBA00022840"/>
    </source>
</evidence>
<evidence type="ECO:0000256" key="8">
    <source>
        <dbReference type="SAM" id="MobiDB-lite"/>
    </source>
</evidence>
<dbReference type="FunFam" id="3.40.50.300:FF:000201">
    <property type="entry name" value="Glycine betaine/L-proline ABC transporter ATP-binding protein"/>
    <property type="match status" value="1"/>
</dbReference>
<keyword evidence="3 7" id="KW-0547">Nucleotide-binding</keyword>
<dbReference type="GO" id="GO:0031460">
    <property type="term" value="P:glycine betaine transport"/>
    <property type="evidence" value="ECO:0007669"/>
    <property type="project" value="InterPro"/>
</dbReference>
<organism evidence="10 11">
    <name type="scientific">Aureimonas jatrophae</name>
    <dbReference type="NCBI Taxonomy" id="1166073"/>
    <lineage>
        <taxon>Bacteria</taxon>
        <taxon>Pseudomonadati</taxon>
        <taxon>Pseudomonadota</taxon>
        <taxon>Alphaproteobacteria</taxon>
        <taxon>Hyphomicrobiales</taxon>
        <taxon>Aurantimonadaceae</taxon>
        <taxon>Aureimonas</taxon>
    </lineage>
</organism>
<dbReference type="SUPFAM" id="SSF52540">
    <property type="entry name" value="P-loop containing nucleoside triphosphate hydrolases"/>
    <property type="match status" value="1"/>
</dbReference>
<reference evidence="10 11" key="1">
    <citation type="submission" date="2016-10" db="EMBL/GenBank/DDBJ databases">
        <authorList>
            <person name="de Groot N.N."/>
        </authorList>
    </citation>
    <scope>NUCLEOTIDE SEQUENCE [LARGE SCALE GENOMIC DNA]</scope>
    <source>
        <strain evidence="11">L7-484,KACC 16230,DSM 25025</strain>
    </source>
</reference>
<comment type="subunit">
    <text evidence="6">The complex is probably composed of two ATP-binding proteins (TmoW), two transmembrane proteins (TmoV) and a solute-binding protein (TmoX).</text>
</comment>
<evidence type="ECO:0000256" key="5">
    <source>
        <dbReference type="ARBA" id="ARBA00051811"/>
    </source>
</evidence>
<keyword evidence="7" id="KW-1003">Cell membrane</keyword>
<comment type="catalytic activity">
    <reaction evidence="5">
        <text>a quaternary ammonium(out) + ATP + H2O = a quaternary ammonium(in) + ADP + phosphate + H(+)</text>
        <dbReference type="Rhea" id="RHEA:11036"/>
        <dbReference type="ChEBI" id="CHEBI:15377"/>
        <dbReference type="ChEBI" id="CHEBI:15378"/>
        <dbReference type="ChEBI" id="CHEBI:30616"/>
        <dbReference type="ChEBI" id="CHEBI:35267"/>
        <dbReference type="ChEBI" id="CHEBI:43474"/>
        <dbReference type="ChEBI" id="CHEBI:456216"/>
        <dbReference type="EC" id="7.6.2.9"/>
    </reaction>
    <physiologicalReaction direction="left-to-right" evidence="5">
        <dbReference type="Rhea" id="RHEA:11037"/>
    </physiologicalReaction>
</comment>
<evidence type="ECO:0000313" key="11">
    <source>
        <dbReference type="Proteomes" id="UP000198793"/>
    </source>
</evidence>
<gene>
    <name evidence="10" type="ORF">SAMN05192530_105312</name>
</gene>
<evidence type="ECO:0000256" key="2">
    <source>
        <dbReference type="ARBA" id="ARBA00022448"/>
    </source>
</evidence>
<feature type="domain" description="ABC transporter" evidence="9">
    <location>
        <begin position="6"/>
        <end position="266"/>
    </location>
</feature>
<comment type="similarity">
    <text evidence="1 7">Belongs to the ABC transporter superfamily.</text>
</comment>
<dbReference type="AlphaFoldDB" id="A0A1H0ISF4"/>
<dbReference type="SUPFAM" id="SSF54631">
    <property type="entry name" value="CBS-domain pair"/>
    <property type="match status" value="1"/>
</dbReference>
<evidence type="ECO:0000256" key="1">
    <source>
        <dbReference type="ARBA" id="ARBA00005417"/>
    </source>
</evidence>
<accession>A0A1H0ISF4</accession>
<keyword evidence="4 7" id="KW-0067">ATP-binding</keyword>
<dbReference type="PANTHER" id="PTHR43869">
    <property type="entry name" value="GLYCINE BETAINE/PROLINE BETAINE TRANSPORT SYSTEM ATP-BINDING PROTEIN PROV"/>
    <property type="match status" value="1"/>
</dbReference>
<evidence type="ECO:0000259" key="9">
    <source>
        <dbReference type="PROSITE" id="PS50893"/>
    </source>
</evidence>
<dbReference type="STRING" id="1166073.SAMN05192530_105312"/>
<dbReference type="EC" id="7.6.2.9" evidence="7"/>
<keyword evidence="7" id="KW-0997">Cell inner membrane</keyword>
<dbReference type="PROSITE" id="PS00211">
    <property type="entry name" value="ABC_TRANSPORTER_1"/>
    <property type="match status" value="1"/>
</dbReference>
<dbReference type="CDD" id="cd03294">
    <property type="entry name" value="ABC_Pro_Gly_Betaine"/>
    <property type="match status" value="1"/>
</dbReference>
<dbReference type="NCBIfam" id="TIGR01186">
    <property type="entry name" value="proV"/>
    <property type="match status" value="1"/>
</dbReference>
<dbReference type="GO" id="GO:0006970">
    <property type="term" value="P:response to osmotic stress"/>
    <property type="evidence" value="ECO:0007669"/>
    <property type="project" value="UniProtKB-ARBA"/>
</dbReference>
<dbReference type="InterPro" id="IPR027417">
    <property type="entry name" value="P-loop_NTPase"/>
</dbReference>
<protein>
    <recommendedName>
        <fullName evidence="7">Quaternary amine transport ATP-binding protein</fullName>
        <ecNumber evidence="7">7.6.2.9</ecNumber>
    </recommendedName>
</protein>
<evidence type="ECO:0000256" key="7">
    <source>
        <dbReference type="RuleBase" id="RU369116"/>
    </source>
</evidence>
<keyword evidence="7" id="KW-0472">Membrane</keyword>
<keyword evidence="2 7" id="KW-0813">Transport</keyword>
<dbReference type="GO" id="GO:0005524">
    <property type="term" value="F:ATP binding"/>
    <property type="evidence" value="ECO:0007669"/>
    <property type="project" value="UniProtKB-UniRule"/>
</dbReference>
<comment type="subunit">
    <text evidence="7">The complex is probably composed of two ATP-binding proteins, two transmembrane proteins and a solute-binding protein.</text>
</comment>
<dbReference type="InterPro" id="IPR003439">
    <property type="entry name" value="ABC_transporter-like_ATP-bd"/>
</dbReference>
<evidence type="ECO:0000256" key="6">
    <source>
        <dbReference type="ARBA" id="ARBA00061968"/>
    </source>
</evidence>
<name>A0A1H0ISF4_9HYPH</name>
<dbReference type="InterPro" id="IPR017871">
    <property type="entry name" value="ABC_transporter-like_CS"/>
</dbReference>
<dbReference type="SMART" id="SM00382">
    <property type="entry name" value="AAA"/>
    <property type="match status" value="1"/>
</dbReference>
<feature type="region of interest" description="Disordered" evidence="8">
    <location>
        <begin position="395"/>
        <end position="433"/>
    </location>
</feature>
<dbReference type="Gene3D" id="3.40.50.300">
    <property type="entry name" value="P-loop containing nucleotide triphosphate hydrolases"/>
    <property type="match status" value="1"/>
</dbReference>
<dbReference type="GO" id="GO:0015418">
    <property type="term" value="F:ABC-type quaternary ammonium compound transporting activity"/>
    <property type="evidence" value="ECO:0007669"/>
    <property type="project" value="UniProtKB-EC"/>
</dbReference>
<proteinExistence type="inferred from homology"/>
<dbReference type="GO" id="GO:0005886">
    <property type="term" value="C:plasma membrane"/>
    <property type="evidence" value="ECO:0007669"/>
    <property type="project" value="UniProtKB-SubCell"/>
</dbReference>
<dbReference type="Pfam" id="PF00005">
    <property type="entry name" value="ABC_tran"/>
    <property type="match status" value="1"/>
</dbReference>
<dbReference type="OrthoDB" id="9802264at2"/>
<dbReference type="GO" id="GO:0016887">
    <property type="term" value="F:ATP hydrolysis activity"/>
    <property type="evidence" value="ECO:0007669"/>
    <property type="project" value="UniProtKB-UniRule"/>
</dbReference>
<evidence type="ECO:0000256" key="3">
    <source>
        <dbReference type="ARBA" id="ARBA00022741"/>
    </source>
</evidence>
<dbReference type="GO" id="GO:0006865">
    <property type="term" value="P:amino acid transport"/>
    <property type="evidence" value="ECO:0007669"/>
    <property type="project" value="UniProtKB-UniRule"/>
</dbReference>
<feature type="compositionally biased region" description="Polar residues" evidence="8">
    <location>
        <begin position="413"/>
        <end position="427"/>
    </location>
</feature>
<dbReference type="PROSITE" id="PS50893">
    <property type="entry name" value="ABC_TRANSPORTER_2"/>
    <property type="match status" value="1"/>
</dbReference>
<dbReference type="InterPro" id="IPR051921">
    <property type="entry name" value="ABC_osmolyte_uptake_ATP-bind"/>
</dbReference>
<sequence length="433" mass="47184">MPAERIRVEGVIKLFGERAHEGLDLLRKGAGKDAIRERSGAVLGLDNVSFTVEEGEILVVMGLSGSGKSTMLRCLNRLVEPTAGSIRVDGVEVTTLGSKALREFRRQTFGMVFQHFALFPNRTIAENVEYGLEVQGVAPAERRRRALESIELVGLRGWDAKLPSQLSGGMQQRAGLARALCVDADILLMDEAFSALDPLIRREMQDELVSLQRNLRKTVVFVSHDLDEAIHLGGRIVLMRDGAIVQAGSAEEILLAPADDYVRRFAEHIDVSSVLTLGRLVDETPPLLPESLHAEDAWPLVETRAPDEVLVVTCDRHMPVGRVSRDRLGAPGARGRRLDALMDGGIARARSTDVLRTVLPLLAREPLGIAVVDEHNRFLGLLTRERVLHALARTRPGDGEWNGSTPAPGAFPSSHSTRSATTVSTGLPLTFPA</sequence>
<dbReference type="InterPro" id="IPR005892">
    <property type="entry name" value="Gly-betaine_transp_ATP-bd"/>
</dbReference>